<evidence type="ECO:0008006" key="8">
    <source>
        <dbReference type="Google" id="ProtNLM"/>
    </source>
</evidence>
<evidence type="ECO:0000256" key="1">
    <source>
        <dbReference type="ARBA" id="ARBA00023015"/>
    </source>
</evidence>
<keyword evidence="3" id="KW-0804">Transcription</keyword>
<evidence type="ECO:0000259" key="5">
    <source>
        <dbReference type="PROSITE" id="PS51464"/>
    </source>
</evidence>
<dbReference type="InterPro" id="IPR046348">
    <property type="entry name" value="SIS_dom_sf"/>
</dbReference>
<dbReference type="InterPro" id="IPR009057">
    <property type="entry name" value="Homeodomain-like_sf"/>
</dbReference>
<name>A0A1L8WLC8_9ENTE</name>
<evidence type="ECO:0000313" key="7">
    <source>
        <dbReference type="Proteomes" id="UP000182152"/>
    </source>
</evidence>
<dbReference type="PROSITE" id="PS51464">
    <property type="entry name" value="SIS"/>
    <property type="match status" value="1"/>
</dbReference>
<dbReference type="GO" id="GO:0003700">
    <property type="term" value="F:DNA-binding transcription factor activity"/>
    <property type="evidence" value="ECO:0007669"/>
    <property type="project" value="InterPro"/>
</dbReference>
<sequence>MQMQQNRQHYTTVEQKIVDFIIDDPQAILTMSVHELASKLSISSATVVRFSKMIGLKGFTDLKQHISAALTKIISPESLQEVAKNDSVAKIKKKVLVRMNHMADQVNAVLEDEQVEQATKLIGDSKHVLVFGLGASSLVAQDIFQKFSRIGKQCFVTTDITLMATSMTVFKEKACFIAISNSGETTEVVKLSNLADSLAIPVIGITGQIHSYVASKAAIVLTPTSGETIPVRTAATMSLMAQLFVVDILFYHYVSQNFEESMSGIKHTKNIDL</sequence>
<dbReference type="PANTHER" id="PTHR30514:SF10">
    <property type="entry name" value="MURR_RPIR FAMILY TRANSCRIPTIONAL REGULATOR"/>
    <property type="match status" value="1"/>
</dbReference>
<evidence type="ECO:0000256" key="3">
    <source>
        <dbReference type="ARBA" id="ARBA00023163"/>
    </source>
</evidence>
<keyword evidence="7" id="KW-1185">Reference proteome</keyword>
<organism evidence="6 7">
    <name type="scientific">Enterococcus ratti</name>
    <dbReference type="NCBI Taxonomy" id="150033"/>
    <lineage>
        <taxon>Bacteria</taxon>
        <taxon>Bacillati</taxon>
        <taxon>Bacillota</taxon>
        <taxon>Bacilli</taxon>
        <taxon>Lactobacillales</taxon>
        <taxon>Enterococcaceae</taxon>
        <taxon>Enterococcus</taxon>
    </lineage>
</organism>
<dbReference type="GO" id="GO:0097367">
    <property type="term" value="F:carbohydrate derivative binding"/>
    <property type="evidence" value="ECO:0007669"/>
    <property type="project" value="InterPro"/>
</dbReference>
<keyword evidence="1" id="KW-0805">Transcription regulation</keyword>
<gene>
    <name evidence="6" type="ORF">RV14_GL002373</name>
</gene>
<evidence type="ECO:0000256" key="2">
    <source>
        <dbReference type="ARBA" id="ARBA00023125"/>
    </source>
</evidence>
<dbReference type="InterPro" id="IPR036388">
    <property type="entry name" value="WH-like_DNA-bd_sf"/>
</dbReference>
<dbReference type="PROSITE" id="PS51071">
    <property type="entry name" value="HTH_RPIR"/>
    <property type="match status" value="1"/>
</dbReference>
<protein>
    <recommendedName>
        <fullName evidence="8">RpiR family transcriptional regulator</fullName>
    </recommendedName>
</protein>
<dbReference type="PANTHER" id="PTHR30514">
    <property type="entry name" value="GLUCOKINASE"/>
    <property type="match status" value="1"/>
</dbReference>
<dbReference type="GO" id="GO:0003677">
    <property type="term" value="F:DNA binding"/>
    <property type="evidence" value="ECO:0007669"/>
    <property type="project" value="UniProtKB-KW"/>
</dbReference>
<dbReference type="Gene3D" id="3.40.50.10490">
    <property type="entry name" value="Glucose-6-phosphate isomerase like protein, domain 1"/>
    <property type="match status" value="1"/>
</dbReference>
<dbReference type="InterPro" id="IPR001347">
    <property type="entry name" value="SIS_dom"/>
</dbReference>
<dbReference type="STRING" id="150033.RV14_GL002373"/>
<dbReference type="SUPFAM" id="SSF46689">
    <property type="entry name" value="Homeodomain-like"/>
    <property type="match status" value="1"/>
</dbReference>
<dbReference type="Pfam" id="PF01418">
    <property type="entry name" value="HTH_6"/>
    <property type="match status" value="1"/>
</dbReference>
<accession>A0A1L8WLC8</accession>
<dbReference type="AlphaFoldDB" id="A0A1L8WLC8"/>
<dbReference type="GO" id="GO:1901135">
    <property type="term" value="P:carbohydrate derivative metabolic process"/>
    <property type="evidence" value="ECO:0007669"/>
    <property type="project" value="InterPro"/>
</dbReference>
<keyword evidence="2" id="KW-0238">DNA-binding</keyword>
<evidence type="ECO:0000259" key="4">
    <source>
        <dbReference type="PROSITE" id="PS51071"/>
    </source>
</evidence>
<dbReference type="InterPro" id="IPR035472">
    <property type="entry name" value="RpiR-like_SIS"/>
</dbReference>
<dbReference type="CDD" id="cd05013">
    <property type="entry name" value="SIS_RpiR"/>
    <property type="match status" value="1"/>
</dbReference>
<dbReference type="EMBL" id="JXLB01000009">
    <property type="protein sequence ID" value="OJG81830.1"/>
    <property type="molecule type" value="Genomic_DNA"/>
</dbReference>
<dbReference type="SUPFAM" id="SSF53697">
    <property type="entry name" value="SIS domain"/>
    <property type="match status" value="1"/>
</dbReference>
<evidence type="ECO:0000313" key="6">
    <source>
        <dbReference type="EMBL" id="OJG81830.1"/>
    </source>
</evidence>
<dbReference type="Pfam" id="PF01380">
    <property type="entry name" value="SIS"/>
    <property type="match status" value="1"/>
</dbReference>
<comment type="caution">
    <text evidence="6">The sequence shown here is derived from an EMBL/GenBank/DDBJ whole genome shotgun (WGS) entry which is preliminary data.</text>
</comment>
<reference evidence="6 7" key="1">
    <citation type="submission" date="2014-12" db="EMBL/GenBank/DDBJ databases">
        <title>Draft genome sequences of 29 type strains of Enterococci.</title>
        <authorList>
            <person name="Zhong Z."/>
            <person name="Sun Z."/>
            <person name="Liu W."/>
            <person name="Zhang W."/>
            <person name="Zhang H."/>
        </authorList>
    </citation>
    <scope>NUCLEOTIDE SEQUENCE [LARGE SCALE GENOMIC DNA]</scope>
    <source>
        <strain evidence="6 7">DSM 15687</strain>
    </source>
</reference>
<dbReference type="Proteomes" id="UP000182152">
    <property type="component" value="Unassembled WGS sequence"/>
</dbReference>
<dbReference type="Gene3D" id="1.10.10.10">
    <property type="entry name" value="Winged helix-like DNA-binding domain superfamily/Winged helix DNA-binding domain"/>
    <property type="match status" value="1"/>
</dbReference>
<feature type="domain" description="SIS" evidence="5">
    <location>
        <begin position="118"/>
        <end position="259"/>
    </location>
</feature>
<dbReference type="InterPro" id="IPR000281">
    <property type="entry name" value="HTH_RpiR"/>
</dbReference>
<dbReference type="InterPro" id="IPR047640">
    <property type="entry name" value="RpiR-like"/>
</dbReference>
<proteinExistence type="predicted"/>
<feature type="domain" description="HTH rpiR-type" evidence="4">
    <location>
        <begin position="1"/>
        <end position="73"/>
    </location>
</feature>